<dbReference type="RefSeq" id="WP_394385859.1">
    <property type="nucleotide sequence ID" value="NZ_JBIGIB010000004.1"/>
</dbReference>
<dbReference type="Proteomes" id="UP001606303">
    <property type="component" value="Unassembled WGS sequence"/>
</dbReference>
<protein>
    <submittedName>
        <fullName evidence="2">Uncharacterized protein</fullName>
    </submittedName>
</protein>
<comment type="caution">
    <text evidence="2">The sequence shown here is derived from an EMBL/GenBank/DDBJ whole genome shotgun (WGS) entry which is preliminary data.</text>
</comment>
<dbReference type="EMBL" id="JBIGIB010000004">
    <property type="protein sequence ID" value="MFG6467987.1"/>
    <property type="molecule type" value="Genomic_DNA"/>
</dbReference>
<accession>A0ABW7H1L7</accession>
<evidence type="ECO:0000313" key="3">
    <source>
        <dbReference type="Proteomes" id="UP001606303"/>
    </source>
</evidence>
<keyword evidence="3" id="KW-1185">Reference proteome</keyword>
<organism evidence="2 3">
    <name type="scientific">Pelomonas baiyunensis</name>
    <dbReference type="NCBI Taxonomy" id="3299026"/>
    <lineage>
        <taxon>Bacteria</taxon>
        <taxon>Pseudomonadati</taxon>
        <taxon>Pseudomonadota</taxon>
        <taxon>Betaproteobacteria</taxon>
        <taxon>Burkholderiales</taxon>
        <taxon>Sphaerotilaceae</taxon>
        <taxon>Roseateles</taxon>
    </lineage>
</organism>
<name>A0ABW7H1L7_9BURK</name>
<evidence type="ECO:0000313" key="2">
    <source>
        <dbReference type="EMBL" id="MFG6467987.1"/>
    </source>
</evidence>
<reference evidence="2 3" key="1">
    <citation type="submission" date="2024-08" db="EMBL/GenBank/DDBJ databases">
        <authorList>
            <person name="Lu H."/>
        </authorList>
    </citation>
    <scope>NUCLEOTIDE SEQUENCE [LARGE SCALE GENOMIC DNA]</scope>
    <source>
        <strain evidence="2 3">BYS87W</strain>
    </source>
</reference>
<feature type="region of interest" description="Disordered" evidence="1">
    <location>
        <begin position="1"/>
        <end position="22"/>
    </location>
</feature>
<evidence type="ECO:0000256" key="1">
    <source>
        <dbReference type="SAM" id="MobiDB-lite"/>
    </source>
</evidence>
<gene>
    <name evidence="2" type="ORF">ACG01O_15280</name>
</gene>
<proteinExistence type="predicted"/>
<sequence>MSLPSPGSTPLHEQPDTHGFGRVTAGFEGRVMHYVAQGPFDAALMAAGKRCTNIAAERMPADRRYVSLMEFRRPLGMDDDGLREFKETVGGFVERRIVPLATVLLLAPGDDEHPMVRTMTEVYQCSRPVVVCTQAAAAWAEVNRVLRDADLPEQAASAPR</sequence>